<name>A0ABQ4BS39_9ACTN</name>
<keyword evidence="2" id="KW-1185">Reference proteome</keyword>
<protein>
    <recommendedName>
        <fullName evidence="3">Transposase</fullName>
    </recommendedName>
</protein>
<sequence length="50" mass="5523">MWSNLKRGLANLAHGTINDLLRTTKKRLKAMQYRPVLATGFLGSSGLKPP</sequence>
<proteinExistence type="predicted"/>
<dbReference type="Proteomes" id="UP000624709">
    <property type="component" value="Unassembled WGS sequence"/>
</dbReference>
<evidence type="ECO:0000313" key="1">
    <source>
        <dbReference type="EMBL" id="GIE73491.1"/>
    </source>
</evidence>
<dbReference type="EMBL" id="BOMS01000175">
    <property type="protein sequence ID" value="GIE73491.1"/>
    <property type="molecule type" value="Genomic_DNA"/>
</dbReference>
<reference evidence="1 2" key="1">
    <citation type="submission" date="2021-01" db="EMBL/GenBank/DDBJ databases">
        <title>Whole genome shotgun sequence of Actinoplanes palleronii NBRC 14916.</title>
        <authorList>
            <person name="Komaki H."/>
            <person name="Tamura T."/>
        </authorList>
    </citation>
    <scope>NUCLEOTIDE SEQUENCE [LARGE SCALE GENOMIC DNA]</scope>
    <source>
        <strain evidence="1 2">NBRC 14916</strain>
    </source>
</reference>
<accession>A0ABQ4BS39</accession>
<comment type="caution">
    <text evidence="1">The sequence shown here is derived from an EMBL/GenBank/DDBJ whole genome shotgun (WGS) entry which is preliminary data.</text>
</comment>
<organism evidence="1 2">
    <name type="scientific">Actinoplanes palleronii</name>
    <dbReference type="NCBI Taxonomy" id="113570"/>
    <lineage>
        <taxon>Bacteria</taxon>
        <taxon>Bacillati</taxon>
        <taxon>Actinomycetota</taxon>
        <taxon>Actinomycetes</taxon>
        <taxon>Micromonosporales</taxon>
        <taxon>Micromonosporaceae</taxon>
        <taxon>Actinoplanes</taxon>
    </lineage>
</organism>
<gene>
    <name evidence="1" type="ORF">Apa02nite_095990</name>
</gene>
<evidence type="ECO:0008006" key="3">
    <source>
        <dbReference type="Google" id="ProtNLM"/>
    </source>
</evidence>
<dbReference type="RefSeq" id="WP_239165088.1">
    <property type="nucleotide sequence ID" value="NZ_BAAATY010000066.1"/>
</dbReference>
<evidence type="ECO:0000313" key="2">
    <source>
        <dbReference type="Proteomes" id="UP000624709"/>
    </source>
</evidence>